<dbReference type="AlphaFoldDB" id="A0AAW0TU68"/>
<evidence type="ECO:0000313" key="1">
    <source>
        <dbReference type="EMBL" id="KAK8391348.1"/>
    </source>
</evidence>
<proteinExistence type="predicted"/>
<comment type="caution">
    <text evidence="1">The sequence shown here is derived from an EMBL/GenBank/DDBJ whole genome shotgun (WGS) entry which is preliminary data.</text>
</comment>
<evidence type="ECO:0000313" key="2">
    <source>
        <dbReference type="Proteomes" id="UP001487740"/>
    </source>
</evidence>
<keyword evidence="2" id="KW-1185">Reference proteome</keyword>
<organism evidence="1 2">
    <name type="scientific">Scylla paramamosain</name>
    <name type="common">Mud crab</name>
    <dbReference type="NCBI Taxonomy" id="85552"/>
    <lineage>
        <taxon>Eukaryota</taxon>
        <taxon>Metazoa</taxon>
        <taxon>Ecdysozoa</taxon>
        <taxon>Arthropoda</taxon>
        <taxon>Crustacea</taxon>
        <taxon>Multicrustacea</taxon>
        <taxon>Malacostraca</taxon>
        <taxon>Eumalacostraca</taxon>
        <taxon>Eucarida</taxon>
        <taxon>Decapoda</taxon>
        <taxon>Pleocyemata</taxon>
        <taxon>Brachyura</taxon>
        <taxon>Eubrachyura</taxon>
        <taxon>Portunoidea</taxon>
        <taxon>Portunidae</taxon>
        <taxon>Portuninae</taxon>
        <taxon>Scylla</taxon>
    </lineage>
</organism>
<gene>
    <name evidence="1" type="ORF">O3P69_017152</name>
</gene>
<name>A0AAW0TU68_SCYPA</name>
<dbReference type="EMBL" id="JARAKH010000024">
    <property type="protein sequence ID" value="KAK8391348.1"/>
    <property type="molecule type" value="Genomic_DNA"/>
</dbReference>
<accession>A0AAW0TU68</accession>
<reference evidence="1 2" key="1">
    <citation type="submission" date="2023-03" db="EMBL/GenBank/DDBJ databases">
        <title>High-quality genome of Scylla paramamosain provides insights in environmental adaptation.</title>
        <authorList>
            <person name="Zhang L."/>
        </authorList>
    </citation>
    <scope>NUCLEOTIDE SEQUENCE [LARGE SCALE GENOMIC DNA]</scope>
    <source>
        <strain evidence="1">LZ_2023a</strain>
        <tissue evidence="1">Muscle</tissue>
    </source>
</reference>
<protein>
    <submittedName>
        <fullName evidence="1">Uncharacterized protein</fullName>
    </submittedName>
</protein>
<dbReference type="Proteomes" id="UP001487740">
    <property type="component" value="Unassembled WGS sequence"/>
</dbReference>
<sequence>MPVAPPPRQRWKKRTCITCERGGCWCARRRVRVEPRARAEVAASAGVCGHLSQELSRSRYPLSAEQTVRGRQRQLSTSY</sequence>